<gene>
    <name evidence="1" type="ORF">PsorP6_013494</name>
</gene>
<reference evidence="1 2" key="1">
    <citation type="journal article" date="2022" name="bioRxiv">
        <title>The genome of the oomycete Peronosclerospora sorghi, a cosmopolitan pathogen of maize and sorghum, is inflated with dispersed pseudogenes.</title>
        <authorList>
            <person name="Fletcher K."/>
            <person name="Martin F."/>
            <person name="Isakeit T."/>
            <person name="Cavanaugh K."/>
            <person name="Magill C."/>
            <person name="Michelmore R."/>
        </authorList>
    </citation>
    <scope>NUCLEOTIDE SEQUENCE [LARGE SCALE GENOMIC DNA]</scope>
    <source>
        <strain evidence="1">P6</strain>
    </source>
</reference>
<comment type="caution">
    <text evidence="1">The sequence shown here is derived from an EMBL/GenBank/DDBJ whole genome shotgun (WGS) entry which is preliminary data.</text>
</comment>
<name>A0ACC0VH87_9STRA</name>
<proteinExistence type="predicted"/>
<keyword evidence="2" id="KW-1185">Reference proteome</keyword>
<accession>A0ACC0VH87</accession>
<sequence>MSSKGKWLTLEQKCEIIAQHRRHPSTNYSQLTVWAKTRFDLSVPPTRQTIRNIILGTADIEAKRRSAHRTAKGRNPCVRSQELETQLQQYVLTCQEHNVQLTRRLLRTRARTILDAMDNAPRHNLSDGWLTRFMKRHGLSFQQSYKEDSSESQRAGRAALPRRHAFRVDNVMPQEGPGQALSVDKQREKAKKRLRDIAQEAKELRKYLKRLDAATNEQLDP</sequence>
<evidence type="ECO:0000313" key="1">
    <source>
        <dbReference type="EMBL" id="KAI9905860.1"/>
    </source>
</evidence>
<protein>
    <submittedName>
        <fullName evidence="1">Uncharacterized protein</fullName>
    </submittedName>
</protein>
<dbReference type="Proteomes" id="UP001163321">
    <property type="component" value="Chromosome 9"/>
</dbReference>
<dbReference type="EMBL" id="CM047588">
    <property type="protein sequence ID" value="KAI9905860.1"/>
    <property type="molecule type" value="Genomic_DNA"/>
</dbReference>
<evidence type="ECO:0000313" key="2">
    <source>
        <dbReference type="Proteomes" id="UP001163321"/>
    </source>
</evidence>
<organism evidence="1 2">
    <name type="scientific">Peronosclerospora sorghi</name>
    <dbReference type="NCBI Taxonomy" id="230839"/>
    <lineage>
        <taxon>Eukaryota</taxon>
        <taxon>Sar</taxon>
        <taxon>Stramenopiles</taxon>
        <taxon>Oomycota</taxon>
        <taxon>Peronosporomycetes</taxon>
        <taxon>Peronosporales</taxon>
        <taxon>Peronosporaceae</taxon>
        <taxon>Peronosclerospora</taxon>
    </lineage>
</organism>